<dbReference type="PANTHER" id="PTHR23419:SF8">
    <property type="entry name" value="FI09726P"/>
    <property type="match status" value="1"/>
</dbReference>
<protein>
    <submittedName>
        <fullName evidence="2">Divalent-cation tolerance protein CutA</fullName>
    </submittedName>
</protein>
<dbReference type="EMBL" id="JAARLZ010000011">
    <property type="protein sequence ID" value="NII08220.1"/>
    <property type="molecule type" value="Genomic_DNA"/>
</dbReference>
<dbReference type="InterPro" id="IPR011322">
    <property type="entry name" value="N-reg_PII-like_a/b"/>
</dbReference>
<evidence type="ECO:0000313" key="3">
    <source>
        <dbReference type="Proteomes" id="UP000490980"/>
    </source>
</evidence>
<dbReference type="Proteomes" id="UP000490980">
    <property type="component" value="Unassembled WGS sequence"/>
</dbReference>
<comment type="similarity">
    <text evidence="1">Belongs to the CutA family.</text>
</comment>
<reference evidence="2 3" key="1">
    <citation type="submission" date="2020-03" db="EMBL/GenBank/DDBJ databases">
        <authorList>
            <person name="Lai Q."/>
        </authorList>
    </citation>
    <scope>NUCLEOTIDE SEQUENCE [LARGE SCALE GENOMIC DNA]</scope>
    <source>
        <strain evidence="2 3">CCUG 25036</strain>
    </source>
</reference>
<dbReference type="GO" id="GO:0005507">
    <property type="term" value="F:copper ion binding"/>
    <property type="evidence" value="ECO:0007669"/>
    <property type="project" value="TreeGrafter"/>
</dbReference>
<sequence length="116" mass="12293">MTQTGALVVLIACPTGEPADTLARSLVEAGLAACVNRLPGMRSTYRWQGEVVTDEEDLLLAKTTSDAYPALQAFVAARHPYEVPEIVALPVTAGHAPYLDWLRANVAASESGVARS</sequence>
<dbReference type="InterPro" id="IPR015867">
    <property type="entry name" value="N-reg_PII/ATP_PRibTrfase_C"/>
</dbReference>
<dbReference type="Gene3D" id="3.30.70.120">
    <property type="match status" value="1"/>
</dbReference>
<evidence type="ECO:0000313" key="2">
    <source>
        <dbReference type="EMBL" id="NII08220.1"/>
    </source>
</evidence>
<organism evidence="2 3">
    <name type="scientific">Luteibacter anthropi</name>
    <dbReference type="NCBI Taxonomy" id="564369"/>
    <lineage>
        <taxon>Bacteria</taxon>
        <taxon>Pseudomonadati</taxon>
        <taxon>Pseudomonadota</taxon>
        <taxon>Gammaproteobacteria</taxon>
        <taxon>Lysobacterales</taxon>
        <taxon>Rhodanobacteraceae</taxon>
        <taxon>Luteibacter</taxon>
    </lineage>
</organism>
<dbReference type="GO" id="GO:0010038">
    <property type="term" value="P:response to metal ion"/>
    <property type="evidence" value="ECO:0007669"/>
    <property type="project" value="InterPro"/>
</dbReference>
<dbReference type="Pfam" id="PF03091">
    <property type="entry name" value="CutA1"/>
    <property type="match status" value="1"/>
</dbReference>
<dbReference type="SUPFAM" id="SSF54913">
    <property type="entry name" value="GlnB-like"/>
    <property type="match status" value="1"/>
</dbReference>
<proteinExistence type="inferred from homology"/>
<dbReference type="PANTHER" id="PTHR23419">
    <property type="entry name" value="DIVALENT CATION TOLERANCE CUTA-RELATED"/>
    <property type="match status" value="1"/>
</dbReference>
<keyword evidence="3" id="KW-1185">Reference proteome</keyword>
<dbReference type="AlphaFoldDB" id="A0A7X5UCZ5"/>
<dbReference type="InterPro" id="IPR004323">
    <property type="entry name" value="Ion_tolerance_CutA"/>
</dbReference>
<accession>A0A7X5UCZ5</accession>
<comment type="caution">
    <text evidence="2">The sequence shown here is derived from an EMBL/GenBank/DDBJ whole genome shotgun (WGS) entry which is preliminary data.</text>
</comment>
<evidence type="ECO:0000256" key="1">
    <source>
        <dbReference type="ARBA" id="ARBA00010169"/>
    </source>
</evidence>
<gene>
    <name evidence="2" type="ORF">HBF25_17685</name>
</gene>
<dbReference type="RefSeq" id="WP_166950772.1">
    <property type="nucleotide sequence ID" value="NZ_JAARLZ010000011.1"/>
</dbReference>
<name>A0A7X5UCZ5_9GAMM</name>